<gene>
    <name evidence="9" type="ORF">HFZ78_29525</name>
</gene>
<sequence length="291" mass="33196">MSVKAQKQNNYFESVKFKKKMGQSIVLIVLIAGSLLILSPIWWMIATSLKDMKEIMTYPPTFIPKEWHWENYLTTLQKGPFLKYTMNTLFITSLVVLGNVFANSFIAYGFAKIQFKGRNVLFGIVLATMMIPGFVTLIPQYVLYAKLGWLNTYLPLILPAFFGSAFFIFLLRQFFLTIPNELIEAAKIDGANHLIIWWKIFVPLSKPAIATVAILSFNGAWNDFLGPLLFINDESLFTLQLGLQVFKGQNDTQWNFLMAGSIMVLLPVILLFFFFQRYFIEGMNLTAGSKG</sequence>
<reference evidence="9 10" key="2">
    <citation type="submission" date="2020-04" db="EMBL/GenBank/DDBJ databases">
        <authorList>
            <person name="Fomenkov A."/>
            <person name="Anton B.P."/>
            <person name="Roberts R.J."/>
        </authorList>
    </citation>
    <scope>NUCLEOTIDE SEQUENCE [LARGE SCALE GENOMIC DNA]</scope>
    <source>
        <strain evidence="9 10">S2</strain>
    </source>
</reference>
<feature type="transmembrane region" description="Helical" evidence="7">
    <location>
        <begin position="120"/>
        <end position="144"/>
    </location>
</feature>
<dbReference type="SUPFAM" id="SSF161098">
    <property type="entry name" value="MetI-like"/>
    <property type="match status" value="1"/>
</dbReference>
<feature type="domain" description="ABC transmembrane type-1" evidence="8">
    <location>
        <begin position="85"/>
        <end position="275"/>
    </location>
</feature>
<evidence type="ECO:0000313" key="9">
    <source>
        <dbReference type="EMBL" id="QIZ10339.1"/>
    </source>
</evidence>
<feature type="transmembrane region" description="Helical" evidence="7">
    <location>
        <begin position="256"/>
        <end position="275"/>
    </location>
</feature>
<evidence type="ECO:0000259" key="8">
    <source>
        <dbReference type="PROSITE" id="PS50928"/>
    </source>
</evidence>
<protein>
    <submittedName>
        <fullName evidence="9">Carbohydrate ABC transporter permease</fullName>
    </submittedName>
</protein>
<dbReference type="Pfam" id="PF00528">
    <property type="entry name" value="BPD_transp_1"/>
    <property type="match status" value="1"/>
</dbReference>
<feature type="transmembrane region" description="Helical" evidence="7">
    <location>
        <begin position="21"/>
        <end position="45"/>
    </location>
</feature>
<dbReference type="PANTHER" id="PTHR43744">
    <property type="entry name" value="ABC TRANSPORTER PERMEASE PROTEIN MG189-RELATED-RELATED"/>
    <property type="match status" value="1"/>
</dbReference>
<dbReference type="Proteomes" id="UP000501868">
    <property type="component" value="Chromosome"/>
</dbReference>
<name>A0A6H1P9T3_PRIMG</name>
<evidence type="ECO:0000256" key="5">
    <source>
        <dbReference type="ARBA" id="ARBA00022989"/>
    </source>
</evidence>
<accession>A0A6H1P9T3</accession>
<evidence type="ECO:0000256" key="4">
    <source>
        <dbReference type="ARBA" id="ARBA00022692"/>
    </source>
</evidence>
<evidence type="ECO:0000256" key="1">
    <source>
        <dbReference type="ARBA" id="ARBA00004651"/>
    </source>
</evidence>
<evidence type="ECO:0000313" key="10">
    <source>
        <dbReference type="Proteomes" id="UP000501868"/>
    </source>
</evidence>
<dbReference type="AlphaFoldDB" id="A0A6H1P9T3"/>
<comment type="similarity">
    <text evidence="7">Belongs to the binding-protein-dependent transport system permease family.</text>
</comment>
<dbReference type="CDD" id="cd06261">
    <property type="entry name" value="TM_PBP2"/>
    <property type="match status" value="1"/>
</dbReference>
<keyword evidence="5 7" id="KW-1133">Transmembrane helix</keyword>
<evidence type="ECO:0000256" key="2">
    <source>
        <dbReference type="ARBA" id="ARBA00022448"/>
    </source>
</evidence>
<feature type="transmembrane region" description="Helical" evidence="7">
    <location>
        <begin position="89"/>
        <end position="108"/>
    </location>
</feature>
<comment type="subcellular location">
    <subcellularLocation>
        <location evidence="1 7">Cell membrane</location>
        <topology evidence="1 7">Multi-pass membrane protein</topology>
    </subcellularLocation>
</comment>
<dbReference type="InterPro" id="IPR000515">
    <property type="entry name" value="MetI-like"/>
</dbReference>
<dbReference type="Gene3D" id="1.10.3720.10">
    <property type="entry name" value="MetI-like"/>
    <property type="match status" value="1"/>
</dbReference>
<feature type="transmembrane region" description="Helical" evidence="7">
    <location>
        <begin position="196"/>
        <end position="217"/>
    </location>
</feature>
<organism evidence="9 10">
    <name type="scientific">Priestia megaterium</name>
    <name type="common">Bacillus megaterium</name>
    <dbReference type="NCBI Taxonomy" id="1404"/>
    <lineage>
        <taxon>Bacteria</taxon>
        <taxon>Bacillati</taxon>
        <taxon>Bacillota</taxon>
        <taxon>Bacilli</taxon>
        <taxon>Bacillales</taxon>
        <taxon>Bacillaceae</taxon>
        <taxon>Priestia</taxon>
    </lineage>
</organism>
<reference evidence="9 10" key="1">
    <citation type="submission" date="2020-04" db="EMBL/GenBank/DDBJ databases">
        <title>Genome-Wide Identification of 5-Methylcytosine Sites in Bacterial Genomes By High-Throughput Sequencing of MspJI Restriction Fragments.</title>
        <authorList>
            <person name="Wu V."/>
        </authorList>
    </citation>
    <scope>NUCLEOTIDE SEQUENCE [LARGE SCALE GENOMIC DNA]</scope>
    <source>
        <strain evidence="9 10">S2</strain>
    </source>
</reference>
<dbReference type="PROSITE" id="PS50928">
    <property type="entry name" value="ABC_TM1"/>
    <property type="match status" value="1"/>
</dbReference>
<evidence type="ECO:0000256" key="6">
    <source>
        <dbReference type="ARBA" id="ARBA00023136"/>
    </source>
</evidence>
<dbReference type="PANTHER" id="PTHR43744:SF12">
    <property type="entry name" value="ABC TRANSPORTER PERMEASE PROTEIN MG189-RELATED"/>
    <property type="match status" value="1"/>
</dbReference>
<evidence type="ECO:0000256" key="7">
    <source>
        <dbReference type="RuleBase" id="RU363032"/>
    </source>
</evidence>
<evidence type="ECO:0000256" key="3">
    <source>
        <dbReference type="ARBA" id="ARBA00022475"/>
    </source>
</evidence>
<keyword evidence="6 7" id="KW-0472">Membrane</keyword>
<dbReference type="EMBL" id="CP051128">
    <property type="protein sequence ID" value="QIZ10339.1"/>
    <property type="molecule type" value="Genomic_DNA"/>
</dbReference>
<keyword evidence="2 7" id="KW-0813">Transport</keyword>
<dbReference type="GO" id="GO:0005886">
    <property type="term" value="C:plasma membrane"/>
    <property type="evidence" value="ECO:0007669"/>
    <property type="project" value="UniProtKB-SubCell"/>
</dbReference>
<dbReference type="InterPro" id="IPR035906">
    <property type="entry name" value="MetI-like_sf"/>
</dbReference>
<keyword evidence="3" id="KW-1003">Cell membrane</keyword>
<keyword evidence="4 7" id="KW-0812">Transmembrane</keyword>
<feature type="transmembrane region" description="Helical" evidence="7">
    <location>
        <begin position="156"/>
        <end position="175"/>
    </location>
</feature>
<proteinExistence type="inferred from homology"/>
<dbReference type="GO" id="GO:0055085">
    <property type="term" value="P:transmembrane transport"/>
    <property type="evidence" value="ECO:0007669"/>
    <property type="project" value="InterPro"/>
</dbReference>